<organism evidence="2 3">
    <name type="scientific">Citrullus colocynthis</name>
    <name type="common">colocynth</name>
    <dbReference type="NCBI Taxonomy" id="252529"/>
    <lineage>
        <taxon>Eukaryota</taxon>
        <taxon>Viridiplantae</taxon>
        <taxon>Streptophyta</taxon>
        <taxon>Embryophyta</taxon>
        <taxon>Tracheophyta</taxon>
        <taxon>Spermatophyta</taxon>
        <taxon>Magnoliopsida</taxon>
        <taxon>eudicotyledons</taxon>
        <taxon>Gunneridae</taxon>
        <taxon>Pentapetalae</taxon>
        <taxon>rosids</taxon>
        <taxon>fabids</taxon>
        <taxon>Cucurbitales</taxon>
        <taxon>Cucurbitaceae</taxon>
        <taxon>Benincaseae</taxon>
        <taxon>Citrullus</taxon>
    </lineage>
</organism>
<protein>
    <submittedName>
        <fullName evidence="2">Uncharacterized protein</fullName>
    </submittedName>
</protein>
<evidence type="ECO:0000313" key="3">
    <source>
        <dbReference type="Proteomes" id="UP001642487"/>
    </source>
</evidence>
<sequence length="99" mass="10323">MVKFPPDSLLKKGKLKHGPPSSGAGEIGLETNGLDTKKGSGSNGPSSNARRQMSIGPSDLAFKDGDYGSNPSIVSYSDDDTFMSTPMSEKEGEVTTKGL</sequence>
<evidence type="ECO:0000313" key="2">
    <source>
        <dbReference type="EMBL" id="CAK9319375.1"/>
    </source>
</evidence>
<feature type="compositionally biased region" description="Low complexity" evidence="1">
    <location>
        <begin position="39"/>
        <end position="48"/>
    </location>
</feature>
<evidence type="ECO:0000256" key="1">
    <source>
        <dbReference type="SAM" id="MobiDB-lite"/>
    </source>
</evidence>
<proteinExistence type="predicted"/>
<feature type="region of interest" description="Disordered" evidence="1">
    <location>
        <begin position="1"/>
        <end position="99"/>
    </location>
</feature>
<name>A0ABP0YI88_9ROSI</name>
<feature type="compositionally biased region" description="Basic and acidic residues" evidence="1">
    <location>
        <begin position="88"/>
        <end position="99"/>
    </location>
</feature>
<gene>
    <name evidence="2" type="ORF">CITCOLO1_LOCUS11379</name>
</gene>
<dbReference type="Proteomes" id="UP001642487">
    <property type="component" value="Chromosome 4"/>
</dbReference>
<dbReference type="EMBL" id="OZ021738">
    <property type="protein sequence ID" value="CAK9319375.1"/>
    <property type="molecule type" value="Genomic_DNA"/>
</dbReference>
<keyword evidence="3" id="KW-1185">Reference proteome</keyword>
<accession>A0ABP0YI88</accession>
<reference evidence="2 3" key="1">
    <citation type="submission" date="2024-03" db="EMBL/GenBank/DDBJ databases">
        <authorList>
            <person name="Gkanogiannis A."/>
            <person name="Becerra Lopez-Lavalle L."/>
        </authorList>
    </citation>
    <scope>NUCLEOTIDE SEQUENCE [LARGE SCALE GENOMIC DNA]</scope>
</reference>